<keyword evidence="1" id="KW-0732">Signal</keyword>
<gene>
    <name evidence="2" type="ORF">EDD18DRAFT_873149</name>
</gene>
<accession>A0AA39P790</accession>
<evidence type="ECO:0000313" key="3">
    <source>
        <dbReference type="Proteomes" id="UP001175228"/>
    </source>
</evidence>
<keyword evidence="3" id="KW-1185">Reference proteome</keyword>
<comment type="caution">
    <text evidence="2">The sequence shown here is derived from an EMBL/GenBank/DDBJ whole genome shotgun (WGS) entry which is preliminary data.</text>
</comment>
<organism evidence="2 3">
    <name type="scientific">Armillaria luteobubalina</name>
    <dbReference type="NCBI Taxonomy" id="153913"/>
    <lineage>
        <taxon>Eukaryota</taxon>
        <taxon>Fungi</taxon>
        <taxon>Dikarya</taxon>
        <taxon>Basidiomycota</taxon>
        <taxon>Agaricomycotina</taxon>
        <taxon>Agaricomycetes</taxon>
        <taxon>Agaricomycetidae</taxon>
        <taxon>Agaricales</taxon>
        <taxon>Marasmiineae</taxon>
        <taxon>Physalacriaceae</taxon>
        <taxon>Armillaria</taxon>
    </lineage>
</organism>
<dbReference type="AlphaFoldDB" id="A0AA39P790"/>
<dbReference type="Proteomes" id="UP001175228">
    <property type="component" value="Unassembled WGS sequence"/>
</dbReference>
<feature type="chain" id="PRO_5041310678" description="Secreted protein" evidence="1">
    <location>
        <begin position="18"/>
        <end position="81"/>
    </location>
</feature>
<evidence type="ECO:0000256" key="1">
    <source>
        <dbReference type="SAM" id="SignalP"/>
    </source>
</evidence>
<feature type="signal peptide" evidence="1">
    <location>
        <begin position="1"/>
        <end position="17"/>
    </location>
</feature>
<dbReference type="EMBL" id="JAUEPU010000095">
    <property type="protein sequence ID" value="KAK0478595.1"/>
    <property type="molecule type" value="Genomic_DNA"/>
</dbReference>
<reference evidence="2" key="1">
    <citation type="submission" date="2023-06" db="EMBL/GenBank/DDBJ databases">
        <authorList>
            <consortium name="Lawrence Berkeley National Laboratory"/>
            <person name="Ahrendt S."/>
            <person name="Sahu N."/>
            <person name="Indic B."/>
            <person name="Wong-Bajracharya J."/>
            <person name="Merenyi Z."/>
            <person name="Ke H.-M."/>
            <person name="Monk M."/>
            <person name="Kocsube S."/>
            <person name="Drula E."/>
            <person name="Lipzen A."/>
            <person name="Balint B."/>
            <person name="Henrissat B."/>
            <person name="Andreopoulos B."/>
            <person name="Martin F.M."/>
            <person name="Harder C.B."/>
            <person name="Rigling D."/>
            <person name="Ford K.L."/>
            <person name="Foster G.D."/>
            <person name="Pangilinan J."/>
            <person name="Papanicolaou A."/>
            <person name="Barry K."/>
            <person name="LaButti K."/>
            <person name="Viragh M."/>
            <person name="Koriabine M."/>
            <person name="Yan M."/>
            <person name="Riley R."/>
            <person name="Champramary S."/>
            <person name="Plett K.L."/>
            <person name="Tsai I.J."/>
            <person name="Slot J."/>
            <person name="Sipos G."/>
            <person name="Plett J."/>
            <person name="Nagy L.G."/>
            <person name="Grigoriev I.V."/>
        </authorList>
    </citation>
    <scope>NUCLEOTIDE SEQUENCE</scope>
    <source>
        <strain evidence="2">HWK02</strain>
    </source>
</reference>
<name>A0AA39P790_9AGAR</name>
<proteinExistence type="predicted"/>
<sequence>MRLVPCAVLFMYPVVASIRITSTIIMCNEFHSRQGTQRSQMNVKYGQSLMDATRRQRYNPQSVRFTVKSEIDVGSVGKCIA</sequence>
<protein>
    <recommendedName>
        <fullName evidence="4">Secreted protein</fullName>
    </recommendedName>
</protein>
<evidence type="ECO:0000313" key="2">
    <source>
        <dbReference type="EMBL" id="KAK0478595.1"/>
    </source>
</evidence>
<evidence type="ECO:0008006" key="4">
    <source>
        <dbReference type="Google" id="ProtNLM"/>
    </source>
</evidence>